<evidence type="ECO:0000256" key="1">
    <source>
        <dbReference type="SAM" id="MobiDB-lite"/>
    </source>
</evidence>
<comment type="caution">
    <text evidence="2">The sequence shown here is derived from an EMBL/GenBank/DDBJ whole genome shotgun (WGS) entry which is preliminary data.</text>
</comment>
<gene>
    <name evidence="2" type="ORF">QO018_001281</name>
</gene>
<dbReference type="EMBL" id="JAUSVU010000003">
    <property type="protein sequence ID" value="MDQ0532437.1"/>
    <property type="molecule type" value="Genomic_DNA"/>
</dbReference>
<keyword evidence="3" id="KW-1185">Reference proteome</keyword>
<feature type="region of interest" description="Disordered" evidence="1">
    <location>
        <begin position="1"/>
        <end position="26"/>
    </location>
</feature>
<accession>A0ABU0MG65</accession>
<protein>
    <submittedName>
        <fullName evidence="2">Uncharacterized protein</fullName>
    </submittedName>
</protein>
<sequence length="282" mass="31381">MAVSATSSRRGGVPHPGLGTDAAGPGGAGRGVITGKYFNAKPLPPAADILGNPLVVRSLSVHRLPRETIGNRVGRFLARLNIGSQSAETRLRWTLHDTIHATLASLSPSAAHLAGARVAAGKRSAPIIVVRHPYHLRHAFEMLPQLPGTLAAERRFLELVLSRALRRYGEQMSLMKGSPFSFEHEAKEYFYSGFRLEKKIKKIGDSGERFPVLRAVHTNYSHGRSYYLYSLIRRERLAPDNKLFMLFARAAYFMARIDWNGELLGKPNPRMLPSRDDLLFFV</sequence>
<organism evidence="2 3">
    <name type="scientific">Azospirillum picis</name>
    <dbReference type="NCBI Taxonomy" id="488438"/>
    <lineage>
        <taxon>Bacteria</taxon>
        <taxon>Pseudomonadati</taxon>
        <taxon>Pseudomonadota</taxon>
        <taxon>Alphaproteobacteria</taxon>
        <taxon>Rhodospirillales</taxon>
        <taxon>Azospirillaceae</taxon>
        <taxon>Azospirillum</taxon>
    </lineage>
</organism>
<evidence type="ECO:0000313" key="3">
    <source>
        <dbReference type="Proteomes" id="UP001244552"/>
    </source>
</evidence>
<proteinExistence type="predicted"/>
<dbReference type="Proteomes" id="UP001244552">
    <property type="component" value="Unassembled WGS sequence"/>
</dbReference>
<reference evidence="2 3" key="1">
    <citation type="submission" date="2023-07" db="EMBL/GenBank/DDBJ databases">
        <title>Genomic Encyclopedia of Type Strains, Phase IV (KMG-IV): sequencing the most valuable type-strain genomes for metagenomic binning, comparative biology and taxonomic classification.</title>
        <authorList>
            <person name="Goeker M."/>
        </authorList>
    </citation>
    <scope>NUCLEOTIDE SEQUENCE [LARGE SCALE GENOMIC DNA]</scope>
    <source>
        <strain evidence="2 3">DSM 19922</strain>
    </source>
</reference>
<evidence type="ECO:0000313" key="2">
    <source>
        <dbReference type="EMBL" id="MDQ0532437.1"/>
    </source>
</evidence>
<dbReference type="RefSeq" id="WP_246512839.1">
    <property type="nucleotide sequence ID" value="NZ_JAGINO010000003.1"/>
</dbReference>
<name>A0ABU0MG65_9PROT</name>